<gene>
    <name evidence="2" type="ORF">OG579_15115</name>
</gene>
<accession>A0AAU4JZ84</accession>
<dbReference type="InterPro" id="IPR010982">
    <property type="entry name" value="Lambda_DNA-bd_dom_sf"/>
</dbReference>
<dbReference type="Pfam" id="PF17765">
    <property type="entry name" value="MLTR_LBD"/>
    <property type="match status" value="1"/>
</dbReference>
<protein>
    <submittedName>
        <fullName evidence="2">Helix-turn-helix transcriptional regulator</fullName>
    </submittedName>
</protein>
<evidence type="ECO:0000313" key="3">
    <source>
        <dbReference type="Proteomes" id="UP001432128"/>
    </source>
</evidence>
<dbReference type="Proteomes" id="UP001432128">
    <property type="component" value="Chromosome"/>
</dbReference>
<dbReference type="PROSITE" id="PS50943">
    <property type="entry name" value="HTH_CROC1"/>
    <property type="match status" value="1"/>
</dbReference>
<organism evidence="2 3">
    <name type="scientific">Williamsia herbipolensis</name>
    <dbReference type="NCBI Taxonomy" id="1603258"/>
    <lineage>
        <taxon>Bacteria</taxon>
        <taxon>Bacillati</taxon>
        <taxon>Actinomycetota</taxon>
        <taxon>Actinomycetes</taxon>
        <taxon>Mycobacteriales</taxon>
        <taxon>Nocardiaceae</taxon>
        <taxon>Williamsia</taxon>
    </lineage>
</organism>
<dbReference type="Gene3D" id="1.10.260.40">
    <property type="entry name" value="lambda repressor-like DNA-binding domains"/>
    <property type="match status" value="1"/>
</dbReference>
<proteinExistence type="predicted"/>
<reference evidence="2 3" key="1">
    <citation type="submission" date="2022-10" db="EMBL/GenBank/DDBJ databases">
        <title>The complete genomes of actinobacterial strains from the NBC collection.</title>
        <authorList>
            <person name="Joergensen T.S."/>
            <person name="Alvarez Arevalo M."/>
            <person name="Sterndorff E.B."/>
            <person name="Faurdal D."/>
            <person name="Vuksanovic O."/>
            <person name="Mourched A.-S."/>
            <person name="Charusanti P."/>
            <person name="Shaw S."/>
            <person name="Blin K."/>
            <person name="Weber T."/>
        </authorList>
    </citation>
    <scope>NUCLEOTIDE SEQUENCE [LARGE SCALE GENOMIC DNA]</scope>
    <source>
        <strain evidence="2 3">NBC_00319</strain>
    </source>
</reference>
<feature type="domain" description="HTH cro/C1-type" evidence="1">
    <location>
        <begin position="35"/>
        <end position="82"/>
    </location>
</feature>
<keyword evidence="3" id="KW-1185">Reference proteome</keyword>
<dbReference type="PANTHER" id="PTHR35010">
    <property type="entry name" value="BLL4672 PROTEIN-RELATED"/>
    <property type="match status" value="1"/>
</dbReference>
<dbReference type="GO" id="GO:0003677">
    <property type="term" value="F:DNA binding"/>
    <property type="evidence" value="ECO:0007669"/>
    <property type="project" value="InterPro"/>
</dbReference>
<dbReference type="InterPro" id="IPR001387">
    <property type="entry name" value="Cro/C1-type_HTH"/>
</dbReference>
<evidence type="ECO:0000313" key="2">
    <source>
        <dbReference type="EMBL" id="WUM19047.1"/>
    </source>
</evidence>
<dbReference type="InterPro" id="IPR041413">
    <property type="entry name" value="MLTR_LBD"/>
</dbReference>
<dbReference type="KEGG" id="whr:OG579_15115"/>
<dbReference type="SMART" id="SM00530">
    <property type="entry name" value="HTH_XRE"/>
    <property type="match status" value="1"/>
</dbReference>
<name>A0AAU4JZ84_9NOCA</name>
<evidence type="ECO:0000259" key="1">
    <source>
        <dbReference type="PROSITE" id="PS50943"/>
    </source>
</evidence>
<dbReference type="Pfam" id="PF13560">
    <property type="entry name" value="HTH_31"/>
    <property type="match status" value="1"/>
</dbReference>
<dbReference type="SUPFAM" id="SSF47413">
    <property type="entry name" value="lambda repressor-like DNA-binding domains"/>
    <property type="match status" value="1"/>
</dbReference>
<dbReference type="PANTHER" id="PTHR35010:SF2">
    <property type="entry name" value="BLL4672 PROTEIN"/>
    <property type="match status" value="1"/>
</dbReference>
<dbReference type="CDD" id="cd00093">
    <property type="entry name" value="HTH_XRE"/>
    <property type="match status" value="1"/>
</dbReference>
<dbReference type="RefSeq" id="WP_328856613.1">
    <property type="nucleotide sequence ID" value="NZ_CP108021.1"/>
</dbReference>
<dbReference type="Gene3D" id="3.30.450.180">
    <property type="match status" value="1"/>
</dbReference>
<dbReference type="AlphaFoldDB" id="A0AAU4JZ84"/>
<dbReference type="EMBL" id="CP108021">
    <property type="protein sequence ID" value="WUM19047.1"/>
    <property type="molecule type" value="Genomic_DNA"/>
</dbReference>
<sequence length="294" mass="32633">MDNRGEIKDFLTTRRGRIRPEQVGLPAGSNRRVPGLRRSEVATLAGLSVEYYSRIERGDLAGVSDAVLAALARTLELDDAEHDHLLDLAHAATPSARTRRPPQQKSTSIRPALQSMLDAMTGAAAFVCNASQDMLATNHLARGLYSAMYDSAERPINHSRFIFLDPRSQIIYPNWQRAADTNVAILRTESGRHPHDRRLAQVIGELSMRSEEFRGRWAAHHVRRHVSGTKTFRHHIVGDIELGFEAMPLPGDTGLTLTVYTPAPNSPAEEAMRLLGSWLADNNSRTSQDSTNRT</sequence>